<dbReference type="KEGG" id="btur:DB313_02935"/>
<dbReference type="Proteomes" id="UP000275571">
    <property type="component" value="Chromosome"/>
</dbReference>
<dbReference type="InterPro" id="IPR016489">
    <property type="entry name" value="BAPKO_0422-like"/>
</dbReference>
<keyword evidence="2" id="KW-1185">Reference proteome</keyword>
<name>A0A386PLA4_9SPIR</name>
<evidence type="ECO:0008006" key="3">
    <source>
        <dbReference type="Google" id="ProtNLM"/>
    </source>
</evidence>
<gene>
    <name evidence="1" type="ORF">DB313_02935</name>
</gene>
<dbReference type="AlphaFoldDB" id="A0A386PLA4"/>
<organism evidence="1 2">
    <name type="scientific">Borrelia turcica IST7</name>
    <dbReference type="NCBI Taxonomy" id="1104446"/>
    <lineage>
        <taxon>Bacteria</taxon>
        <taxon>Pseudomonadati</taxon>
        <taxon>Spirochaetota</taxon>
        <taxon>Spirochaetia</taxon>
        <taxon>Spirochaetales</taxon>
        <taxon>Borreliaceae</taxon>
        <taxon>Borrelia</taxon>
    </lineage>
</organism>
<sequence>MQKSILIIFLLLITWTSALGRSSFLNRGIGFGGSVGNPILNYVMSLPFIDIEIGYGGSNGINLSGRKINSKKYDLNLFALAALDLIFTIPLIERLSIGLGIGGSLHIASHKSDLINIQLGFGFRTPLAIFYDLTEQVEIGFKIAPSIEFISNTRSLAYHHLYAGLKANIMGGIFAKYYI</sequence>
<dbReference type="OrthoDB" id="350542at2"/>
<dbReference type="RefSeq" id="WP_120104343.1">
    <property type="nucleotide sequence ID" value="NZ_CP028884.1"/>
</dbReference>
<reference evidence="1 2" key="1">
    <citation type="journal article" date="2018" name="Infect. Genet. Evol.">
        <title>Genome-wide analysis of Borrelia turcica and 'Candidatus Borrelia tachyglossi' shows relapsing fever-like genomes with unique genomic links to Lyme disease Borrelia.</title>
        <authorList>
            <person name="Gofton A.W."/>
            <person name="Margos G."/>
            <person name="Fingerle V."/>
            <person name="Hepner S."/>
            <person name="Loh S.M."/>
            <person name="Ryan U."/>
            <person name="Irwin P."/>
            <person name="Oskam C.L."/>
        </authorList>
    </citation>
    <scope>NUCLEOTIDE SEQUENCE [LARGE SCALE GENOMIC DNA]</scope>
    <source>
        <strain evidence="1 2">IST7</strain>
    </source>
</reference>
<evidence type="ECO:0000313" key="1">
    <source>
        <dbReference type="EMBL" id="AYE36421.1"/>
    </source>
</evidence>
<protein>
    <recommendedName>
        <fullName evidence="3">DUF3996 domain-containing protein</fullName>
    </recommendedName>
</protein>
<dbReference type="EMBL" id="CP028884">
    <property type="protein sequence ID" value="AYE36421.1"/>
    <property type="molecule type" value="Genomic_DNA"/>
</dbReference>
<dbReference type="Pfam" id="PF13161">
    <property type="entry name" value="DUF3996"/>
    <property type="match status" value="1"/>
</dbReference>
<accession>A0A386PLA4</accession>
<proteinExistence type="predicted"/>
<evidence type="ECO:0000313" key="2">
    <source>
        <dbReference type="Proteomes" id="UP000275571"/>
    </source>
</evidence>